<evidence type="ECO:0008006" key="3">
    <source>
        <dbReference type="Google" id="ProtNLM"/>
    </source>
</evidence>
<reference evidence="1" key="1">
    <citation type="submission" date="2021-10" db="EMBL/GenBank/DDBJ databases">
        <authorList>
            <person name="Criscuolo A."/>
        </authorList>
    </citation>
    <scope>NUCLEOTIDE SEQUENCE</scope>
    <source>
        <strain evidence="1">CIP111885</strain>
    </source>
</reference>
<keyword evidence="2" id="KW-1185">Reference proteome</keyword>
<name>A0A9C7GDQ6_9BACI</name>
<protein>
    <recommendedName>
        <fullName evidence="3">Cytoplasmic protein</fullName>
    </recommendedName>
</protein>
<sequence>MGEKQNLIINGSGSYGGGTYNKIKIRGDGTITADFECEVFKTFGSSNALKNGKANHFDVFGETEVRGNLSSNVMKIFGTTEVGGHASIKKARVFGTLDVGGRFAGEEADIKGTLTVMGDTEFEIFKSTGSFDIKGLLNAGTIEVSLRYGSSIANEIGGDKITVKKKSSFLPFAKGGGSLEAKVIEGDEIFLENTTADVVRGKSVRIGAGCEIGLVEYQTNYKADSDAVVKENRKIGN</sequence>
<dbReference type="AlphaFoldDB" id="A0A9C7GDQ6"/>
<dbReference type="EMBL" id="CAKJTG010000045">
    <property type="protein sequence ID" value="CAG9610649.1"/>
    <property type="molecule type" value="Genomic_DNA"/>
</dbReference>
<evidence type="ECO:0000313" key="2">
    <source>
        <dbReference type="Proteomes" id="UP000789845"/>
    </source>
</evidence>
<evidence type="ECO:0000313" key="1">
    <source>
        <dbReference type="EMBL" id="CAG9610649.1"/>
    </source>
</evidence>
<comment type="caution">
    <text evidence="1">The sequence shown here is derived from an EMBL/GenBank/DDBJ whole genome shotgun (WGS) entry which is preliminary data.</text>
</comment>
<accession>A0A9C7GDQ6</accession>
<dbReference type="RefSeq" id="WP_230499008.1">
    <property type="nucleotide sequence ID" value="NZ_CAKJTG010000045.1"/>
</dbReference>
<organism evidence="1 2">
    <name type="scientific">Pseudoneobacillus rhizosphaerae</name>
    <dbReference type="NCBI Taxonomy" id="2880968"/>
    <lineage>
        <taxon>Bacteria</taxon>
        <taxon>Bacillati</taxon>
        <taxon>Bacillota</taxon>
        <taxon>Bacilli</taxon>
        <taxon>Bacillales</taxon>
        <taxon>Bacillaceae</taxon>
        <taxon>Pseudoneobacillus</taxon>
    </lineage>
</organism>
<proteinExistence type="predicted"/>
<dbReference type="Proteomes" id="UP000789845">
    <property type="component" value="Unassembled WGS sequence"/>
</dbReference>
<gene>
    <name evidence="1" type="ORF">NEOCIP111885_04424</name>
</gene>